<evidence type="ECO:0000313" key="1">
    <source>
        <dbReference type="EMBL" id="BBG25035.1"/>
    </source>
</evidence>
<dbReference type="KEGG" id="step:IC006_2370"/>
<protein>
    <submittedName>
        <fullName evidence="1">Uncharacterized protein</fullName>
    </submittedName>
</protein>
<dbReference type="Proteomes" id="UP000322983">
    <property type="component" value="Chromosome"/>
</dbReference>
<evidence type="ECO:0000313" key="2">
    <source>
        <dbReference type="Proteomes" id="UP000322983"/>
    </source>
</evidence>
<name>A0A510DXU8_9CREN</name>
<proteinExistence type="predicted"/>
<accession>A0A510DXU8</accession>
<gene>
    <name evidence="1" type="ORF">IC006_2370</name>
</gene>
<organism evidence="1 2">
    <name type="scientific">Sulfuracidifex tepidarius</name>
    <dbReference type="NCBI Taxonomy" id="1294262"/>
    <lineage>
        <taxon>Archaea</taxon>
        <taxon>Thermoproteota</taxon>
        <taxon>Thermoprotei</taxon>
        <taxon>Sulfolobales</taxon>
        <taxon>Sulfolobaceae</taxon>
        <taxon>Sulfuracidifex</taxon>
    </lineage>
</organism>
<reference evidence="1 2" key="1">
    <citation type="journal article" date="2020" name="Int. J. Syst. Evol. Microbiol.">
        <title>Sulfuracidifex tepidarius gen. nov., sp. nov. and transfer of Sulfolobus metallicus Huber and Stetter 1992 to the genus Sulfuracidifex as Sulfuracidifex metallicus comb. nov.</title>
        <authorList>
            <person name="Itoh T."/>
            <person name="Miura T."/>
            <person name="Sakai H.D."/>
            <person name="Kato S."/>
            <person name="Ohkuma M."/>
            <person name="Takashina T."/>
        </authorList>
    </citation>
    <scope>NUCLEOTIDE SEQUENCE [LARGE SCALE GENOMIC DNA]</scope>
    <source>
        <strain evidence="1 2">IC-006</strain>
    </source>
</reference>
<keyword evidence="2" id="KW-1185">Reference proteome</keyword>
<sequence>MGMVLDCFRIGDRPEVPITVTDIVKHMSIEVNASIDTSFSGYLLLANPLYPKINSVELDESYWRTYATLNGIVRTKVAKARIYFIRL</sequence>
<dbReference type="EMBL" id="AP018929">
    <property type="protein sequence ID" value="BBG25035.1"/>
    <property type="molecule type" value="Genomic_DNA"/>
</dbReference>
<dbReference type="AlphaFoldDB" id="A0A510DXU8"/>